<dbReference type="STRING" id="319653.SAMN04487973_12420"/>
<dbReference type="PATRIC" id="fig|319653.3.peg.1215"/>
<evidence type="ECO:0000256" key="4">
    <source>
        <dbReference type="ARBA" id="ARBA00022989"/>
    </source>
</evidence>
<keyword evidence="4 6" id="KW-1133">Transmembrane helix</keyword>
<evidence type="ECO:0000313" key="8">
    <source>
        <dbReference type="EMBL" id="KRN81448.1"/>
    </source>
</evidence>
<protein>
    <recommendedName>
        <fullName evidence="7">GtrA/DPMS transmembrane domain-containing protein</fullName>
    </recommendedName>
</protein>
<feature type="transmembrane region" description="Helical" evidence="6">
    <location>
        <begin position="119"/>
        <end position="138"/>
    </location>
</feature>
<sequence length="146" mass="17011">MISGVKAMKSLIKKNQAIILYLIFGVLTTVVNIGVFYLFNTYTNWNYQISNGIAWVASVLVAFFTNKVWVFSSGYTTWRAFWRELGSFFFFRLLTYFMDVAIMWVGISLMNQNELLVKIVDNVIVVVVNYIFSKLIIFRQRGIKKD</sequence>
<evidence type="ECO:0000256" key="1">
    <source>
        <dbReference type="ARBA" id="ARBA00004141"/>
    </source>
</evidence>
<comment type="similarity">
    <text evidence="2">Belongs to the GtrA family.</text>
</comment>
<evidence type="ECO:0000256" key="5">
    <source>
        <dbReference type="ARBA" id="ARBA00023136"/>
    </source>
</evidence>
<comment type="subcellular location">
    <subcellularLocation>
        <location evidence="1">Membrane</location>
        <topology evidence="1">Multi-pass membrane protein</topology>
    </subcellularLocation>
</comment>
<dbReference type="EMBL" id="JQBY01000028">
    <property type="protein sequence ID" value="KRN81448.1"/>
    <property type="molecule type" value="Genomic_DNA"/>
</dbReference>
<evidence type="ECO:0000313" key="9">
    <source>
        <dbReference type="Proteomes" id="UP000051749"/>
    </source>
</evidence>
<feature type="transmembrane region" description="Helical" evidence="6">
    <location>
        <begin position="18"/>
        <end position="39"/>
    </location>
</feature>
<evidence type="ECO:0000256" key="6">
    <source>
        <dbReference type="SAM" id="Phobius"/>
    </source>
</evidence>
<dbReference type="Proteomes" id="UP000051749">
    <property type="component" value="Unassembled WGS sequence"/>
</dbReference>
<reference evidence="8 9" key="1">
    <citation type="journal article" date="2015" name="Genome Announc.">
        <title>Expanding the biotechnology potential of lactobacilli through comparative genomics of 213 strains and associated genera.</title>
        <authorList>
            <person name="Sun Z."/>
            <person name="Harris H.M."/>
            <person name="McCann A."/>
            <person name="Guo C."/>
            <person name="Argimon S."/>
            <person name="Zhang W."/>
            <person name="Yang X."/>
            <person name="Jeffery I.B."/>
            <person name="Cooney J.C."/>
            <person name="Kagawa T.F."/>
            <person name="Liu W."/>
            <person name="Song Y."/>
            <person name="Salvetti E."/>
            <person name="Wrobel A."/>
            <person name="Rasinkangas P."/>
            <person name="Parkhill J."/>
            <person name="Rea M.C."/>
            <person name="O'Sullivan O."/>
            <person name="Ritari J."/>
            <person name="Douillard F.P."/>
            <person name="Paul Ross R."/>
            <person name="Yang R."/>
            <person name="Briner A.E."/>
            <person name="Felis G.E."/>
            <person name="de Vos W.M."/>
            <person name="Barrangou R."/>
            <person name="Klaenhammer T.R."/>
            <person name="Caufield P.W."/>
            <person name="Cui Y."/>
            <person name="Zhang H."/>
            <person name="O'Toole P.W."/>
        </authorList>
    </citation>
    <scope>NUCLEOTIDE SEQUENCE [LARGE SCALE GENOMIC DNA]</scope>
    <source>
        <strain evidence="8 9">DSM 22301</strain>
    </source>
</reference>
<name>A0A0R2JWH4_9LACO</name>
<dbReference type="Pfam" id="PF04138">
    <property type="entry name" value="GtrA_DPMS_TM"/>
    <property type="match status" value="1"/>
</dbReference>
<proteinExistence type="inferred from homology"/>
<feature type="domain" description="GtrA/DPMS transmembrane" evidence="7">
    <location>
        <begin position="21"/>
        <end position="138"/>
    </location>
</feature>
<keyword evidence="5 6" id="KW-0472">Membrane</keyword>
<dbReference type="AlphaFoldDB" id="A0A0R2JWH4"/>
<evidence type="ECO:0000256" key="3">
    <source>
        <dbReference type="ARBA" id="ARBA00022692"/>
    </source>
</evidence>
<dbReference type="InterPro" id="IPR051401">
    <property type="entry name" value="GtrA_CellWall_Glycosyl"/>
</dbReference>
<dbReference type="GO" id="GO:0005886">
    <property type="term" value="C:plasma membrane"/>
    <property type="evidence" value="ECO:0007669"/>
    <property type="project" value="TreeGrafter"/>
</dbReference>
<dbReference type="PANTHER" id="PTHR38459:SF5">
    <property type="entry name" value="CELL WALL TEICHOIC ACID GLYCOSYLATION PROTEIN GTCA"/>
    <property type="match status" value="1"/>
</dbReference>
<gene>
    <name evidence="8" type="ORF">IV87_GL001200</name>
</gene>
<comment type="caution">
    <text evidence="8">The sequence shown here is derived from an EMBL/GenBank/DDBJ whole genome shotgun (WGS) entry which is preliminary data.</text>
</comment>
<dbReference type="GO" id="GO:0000271">
    <property type="term" value="P:polysaccharide biosynthetic process"/>
    <property type="evidence" value="ECO:0007669"/>
    <property type="project" value="InterPro"/>
</dbReference>
<evidence type="ECO:0000259" key="7">
    <source>
        <dbReference type="Pfam" id="PF04138"/>
    </source>
</evidence>
<dbReference type="InterPro" id="IPR007267">
    <property type="entry name" value="GtrA_DPMS_TM"/>
</dbReference>
<evidence type="ECO:0000256" key="2">
    <source>
        <dbReference type="ARBA" id="ARBA00009399"/>
    </source>
</evidence>
<accession>A0A0R2JWH4</accession>
<keyword evidence="3 6" id="KW-0812">Transmembrane</keyword>
<dbReference type="PANTHER" id="PTHR38459">
    <property type="entry name" value="PROPHAGE BACTOPRENOL-LINKED GLUCOSE TRANSLOCASE HOMOLOG"/>
    <property type="match status" value="1"/>
</dbReference>
<feature type="transmembrane region" description="Helical" evidence="6">
    <location>
        <begin position="85"/>
        <end position="107"/>
    </location>
</feature>
<organism evidence="8 9">
    <name type="scientific">Pediococcus ethanolidurans</name>
    <dbReference type="NCBI Taxonomy" id="319653"/>
    <lineage>
        <taxon>Bacteria</taxon>
        <taxon>Bacillati</taxon>
        <taxon>Bacillota</taxon>
        <taxon>Bacilli</taxon>
        <taxon>Lactobacillales</taxon>
        <taxon>Lactobacillaceae</taxon>
        <taxon>Pediococcus</taxon>
    </lineage>
</organism>